<evidence type="ECO:0000256" key="1">
    <source>
        <dbReference type="ARBA" id="ARBA00004186"/>
    </source>
</evidence>
<evidence type="ECO:0000256" key="19">
    <source>
        <dbReference type="ARBA" id="ARBA00023306"/>
    </source>
</evidence>
<evidence type="ECO:0000256" key="4">
    <source>
        <dbReference type="ARBA" id="ARBA00006245"/>
    </source>
</evidence>
<comment type="similarity">
    <text evidence="4">Belongs to the ZW10 family.</text>
</comment>
<dbReference type="Pfam" id="PF06248">
    <property type="entry name" value="Zw10_N"/>
    <property type="match status" value="1"/>
</dbReference>
<reference evidence="27 28" key="1">
    <citation type="submission" date="2019-09" db="EMBL/GenBank/DDBJ databases">
        <title>Bird 10,000 Genomes (B10K) Project - Family phase.</title>
        <authorList>
            <person name="Zhang G."/>
        </authorList>
    </citation>
    <scope>NUCLEOTIDE SEQUENCE [LARGE SCALE GENOMIC DNA]</scope>
    <source>
        <strain evidence="27">B10K-DU-017-47</strain>
    </source>
</reference>
<keyword evidence="19" id="KW-0131">Cell cycle</keyword>
<sequence>GSLVAAVLAHSGRLDKEDLGTRIGRLSRRVEELKAGPGAGWGAAGRAGEVCNMINNKYNEFLPSMQSAEELVSQVEGLCSNIDLLKAGIENEVQRDLNVAVAEFTELKQQLERDTLVLSILKKLQEFDIAIKEYNTALLEKKYVAAAQQLETARSSLKLLESRKGFELKILKALSTELTVQTQNMLYHLGEEWQKLAVWKLPPSKESSSLESVVLSELHLHMVPSKEKIAGPPVASVLQAFAVLGELHTKLKIFGQLLLKYILKPLISYPSLQPCTEEQSNVFILRFKSEEPSLDHSSPMEVFDKIKLIFEFLHKYLLNVPLEQPVEDKKGCGVTLAELLGDMIWEELSDCLIQNCLVNSIPTNSSKLEQYIEVIKSTEEFEKALKNMQFLKGDTTDLLKYARNVNSHFANKKCQDVIVTARNLMTSEIHDTVKITPDSCVALPRLLDPGAGDRSKMPKAPELLHNDMVNLENKTKLSQYTFSLPTCRISSSVEKLMELAYQTLLEATSSTDQCCIQLFYSVRNIFQLFYDVVPTYHKENLQKLPQLAAIHHNNCMYIAHHLLTLGHQFRYRLTNILCDGTATFVDMVPGFRRLGMECFLAQMRVQKGEILERLSSARNFSNMDDEENYCAANKAIRQVLHQLKRLGKVWQDVLPVNVYCKAMGTLLNTALTEIVTRIAALEDISAEDADRLYSLCRTMVEEGPQVFTPLPEDDKNKKYQEEVPVYVQKWMTFKELMIILQANLQEIVDQWADGKGPLAAEFSAAEVKSLIRALFQNTERRAAALAKIK</sequence>
<keyword evidence="28" id="KW-1185">Reference proteome</keyword>
<organism evidence="27 28">
    <name type="scientific">Probosciger aterrimus</name>
    <name type="common">Palm cockatoo</name>
    <dbReference type="NCBI Taxonomy" id="141839"/>
    <lineage>
        <taxon>Eukaryota</taxon>
        <taxon>Metazoa</taxon>
        <taxon>Chordata</taxon>
        <taxon>Craniata</taxon>
        <taxon>Vertebrata</taxon>
        <taxon>Euteleostomi</taxon>
        <taxon>Archelosauria</taxon>
        <taxon>Archosauria</taxon>
        <taxon>Dinosauria</taxon>
        <taxon>Saurischia</taxon>
        <taxon>Theropoda</taxon>
        <taxon>Coelurosauria</taxon>
        <taxon>Aves</taxon>
        <taxon>Neognathae</taxon>
        <taxon>Neoaves</taxon>
        <taxon>Telluraves</taxon>
        <taxon>Australaves</taxon>
        <taxon>Psittaciformes</taxon>
        <taxon>Cacatuidae</taxon>
        <taxon>Probosciger</taxon>
    </lineage>
</organism>
<dbReference type="PANTHER" id="PTHR12205:SF0">
    <property type="entry name" value="CENTROMERE_KINETOCHORE PROTEIN ZW10 HOMOLOG"/>
    <property type="match status" value="1"/>
</dbReference>
<feature type="domain" description="ZW10 C-terminal helical" evidence="26">
    <location>
        <begin position="634"/>
        <end position="788"/>
    </location>
</feature>
<comment type="subunit">
    <text evidence="21">Interacts with NBAS and KNTC1/ROD; the interactions are mutually exclusive and indicative for its association in two different vesicle tethering complexes. Component of the RZZ complex composed of KNTC1/ROD, ZW10 and ZWILCH. Component of the NRZ complex composed of NBAS, ZW10 and RINT1/TIP20L; NRZ associates with SNAREs STX18, USE1L, BNIP1/SEC20L and SEC22B (the assembly has been described as syntaxin 18 complex). Interacts directly with RINT1/TIP20L bound to BNIP1/SEC20L. Interacts with C19orf25 and ZWINT. Interacts with ZFYVE1. Interacts with RAB18 and this interaction is enhanced in the presence of ZFYVE1.</text>
</comment>
<evidence type="ECO:0000256" key="20">
    <source>
        <dbReference type="ARBA" id="ARBA00023328"/>
    </source>
</evidence>
<protein>
    <recommendedName>
        <fullName evidence="22">Centromere/kinetochore protein zw10 homolog</fullName>
    </recommendedName>
</protein>
<evidence type="ECO:0000256" key="14">
    <source>
        <dbReference type="ARBA" id="ARBA00022927"/>
    </source>
</evidence>
<evidence type="ECO:0000256" key="11">
    <source>
        <dbReference type="ARBA" id="ARBA00022824"/>
    </source>
</evidence>
<evidence type="ECO:0000256" key="2">
    <source>
        <dbReference type="ARBA" id="ARBA00004406"/>
    </source>
</evidence>
<evidence type="ECO:0000256" key="3">
    <source>
        <dbReference type="ARBA" id="ARBA00004629"/>
    </source>
</evidence>
<evidence type="ECO:0000256" key="8">
    <source>
        <dbReference type="ARBA" id="ARBA00022553"/>
    </source>
</evidence>
<dbReference type="GO" id="GO:0007094">
    <property type="term" value="P:mitotic spindle assembly checkpoint signaling"/>
    <property type="evidence" value="ECO:0007669"/>
    <property type="project" value="TreeGrafter"/>
</dbReference>
<evidence type="ECO:0000256" key="21">
    <source>
        <dbReference type="ARBA" id="ARBA00065852"/>
    </source>
</evidence>
<keyword evidence="10" id="KW-0498">Mitosis</keyword>
<keyword evidence="11" id="KW-0256">Endoplasmic reticulum</keyword>
<gene>
    <name evidence="27" type="primary">Zw10</name>
    <name evidence="27" type="ORF">PROATE_R08085</name>
</gene>
<evidence type="ECO:0000259" key="26">
    <source>
        <dbReference type="Pfam" id="PF22766"/>
    </source>
</evidence>
<evidence type="ECO:0000256" key="9">
    <source>
        <dbReference type="ARBA" id="ARBA00022618"/>
    </source>
</evidence>
<dbReference type="EMBL" id="VYZH01003941">
    <property type="protein sequence ID" value="NWS47586.1"/>
    <property type="molecule type" value="Genomic_DNA"/>
</dbReference>
<dbReference type="Pfam" id="PF22766">
    <property type="entry name" value="ZW10_C2"/>
    <property type="match status" value="1"/>
</dbReference>
<dbReference type="GO" id="GO:1990423">
    <property type="term" value="C:RZZ complex"/>
    <property type="evidence" value="ECO:0007669"/>
    <property type="project" value="TreeGrafter"/>
</dbReference>
<evidence type="ECO:0000256" key="6">
    <source>
        <dbReference type="ARBA" id="ARBA00022454"/>
    </source>
</evidence>
<feature type="domain" description="Centromere/kinetochore protein zw10 N-terminal" evidence="23">
    <location>
        <begin position="48"/>
        <end position="130"/>
    </location>
</feature>
<keyword evidence="18" id="KW-0206">Cytoskeleton</keyword>
<comment type="subcellular location">
    <subcellularLocation>
        <location evidence="3">Chromosome</location>
        <location evidence="3">Centromere</location>
        <location evidence="3">Kinetochore</location>
    </subcellularLocation>
    <subcellularLocation>
        <location evidence="1">Cytoplasm</location>
        <location evidence="1">Cytoskeleton</location>
        <location evidence="1">Spindle</location>
    </subcellularLocation>
    <subcellularLocation>
        <location evidence="2">Endoplasmic reticulum membrane</location>
        <topology evidence="2">Peripheral membrane protein</topology>
    </subcellularLocation>
</comment>
<keyword evidence="17" id="KW-0472">Membrane</keyword>
<evidence type="ECO:0000256" key="10">
    <source>
        <dbReference type="ARBA" id="ARBA00022776"/>
    </source>
</evidence>
<evidence type="ECO:0000313" key="28">
    <source>
        <dbReference type="Proteomes" id="UP000562415"/>
    </source>
</evidence>
<evidence type="ECO:0000259" key="23">
    <source>
        <dbReference type="Pfam" id="PF06248"/>
    </source>
</evidence>
<dbReference type="GO" id="GO:0015031">
    <property type="term" value="P:protein transport"/>
    <property type="evidence" value="ECO:0007669"/>
    <property type="project" value="UniProtKB-KW"/>
</dbReference>
<dbReference type="Gene3D" id="1.10.357.150">
    <property type="match status" value="1"/>
</dbReference>
<keyword evidence="20" id="KW-0137">Centromere</keyword>
<proteinExistence type="inferred from homology"/>
<dbReference type="GO" id="GO:0005634">
    <property type="term" value="C:nucleus"/>
    <property type="evidence" value="ECO:0007669"/>
    <property type="project" value="InterPro"/>
</dbReference>
<evidence type="ECO:0000256" key="13">
    <source>
        <dbReference type="ARBA" id="ARBA00022892"/>
    </source>
</evidence>
<accession>A0A7K5FRQ1</accession>
<dbReference type="Pfam" id="PF20665">
    <property type="entry name" value="Zw10_middle"/>
    <property type="match status" value="1"/>
</dbReference>
<dbReference type="InterPro" id="IPR048343">
    <property type="entry name" value="ZW10_C"/>
</dbReference>
<feature type="non-terminal residue" evidence="27">
    <location>
        <position position="1"/>
    </location>
</feature>
<feature type="domain" description="Centromere/kinetochore protein zw10 middle" evidence="24">
    <location>
        <begin position="189"/>
        <end position="425"/>
    </location>
</feature>
<dbReference type="GO" id="GO:0005789">
    <property type="term" value="C:endoplasmic reticulum membrane"/>
    <property type="evidence" value="ECO:0007669"/>
    <property type="project" value="UniProtKB-SubCell"/>
</dbReference>
<dbReference type="InterPro" id="IPR055148">
    <property type="entry name" value="ZW10_C_2"/>
</dbReference>
<keyword evidence="15" id="KW-0007">Acetylation</keyword>
<keyword evidence="7" id="KW-0963">Cytoplasm</keyword>
<dbReference type="InterPro" id="IPR009361">
    <property type="entry name" value="Zw10_N"/>
</dbReference>
<keyword evidence="16" id="KW-0175">Coiled coil</keyword>
<keyword evidence="6" id="KW-0158">Chromosome</keyword>
<feature type="non-terminal residue" evidence="27">
    <location>
        <position position="789"/>
    </location>
</feature>
<evidence type="ECO:0000256" key="22">
    <source>
        <dbReference type="ARBA" id="ARBA00069312"/>
    </source>
</evidence>
<comment type="caution">
    <text evidence="27">The sequence shown here is derived from an EMBL/GenBank/DDBJ whole genome shotgun (WGS) entry which is preliminary data.</text>
</comment>
<keyword evidence="8" id="KW-0597">Phosphoprotein</keyword>
<dbReference type="GO" id="GO:0051301">
    <property type="term" value="P:cell division"/>
    <property type="evidence" value="ECO:0007669"/>
    <property type="project" value="UniProtKB-KW"/>
</dbReference>
<keyword evidence="12" id="KW-0995">Kinetochore</keyword>
<evidence type="ECO:0000256" key="16">
    <source>
        <dbReference type="ARBA" id="ARBA00023054"/>
    </source>
</evidence>
<evidence type="ECO:0000256" key="5">
    <source>
        <dbReference type="ARBA" id="ARBA00022448"/>
    </source>
</evidence>
<dbReference type="InterPro" id="IPR048344">
    <property type="entry name" value="Zw10_middle"/>
</dbReference>
<evidence type="ECO:0000256" key="18">
    <source>
        <dbReference type="ARBA" id="ARBA00023212"/>
    </source>
</evidence>
<evidence type="ECO:0000259" key="25">
    <source>
        <dbReference type="Pfam" id="PF20666"/>
    </source>
</evidence>
<keyword evidence="9" id="KW-0132">Cell division</keyword>
<keyword evidence="5" id="KW-0813">Transport</keyword>
<dbReference type="FunFam" id="1.10.357.150:FF:000001">
    <property type="entry name" value="centromere/kinetochore protein zw10 homolog"/>
    <property type="match status" value="1"/>
</dbReference>
<dbReference type="GO" id="GO:0006888">
    <property type="term" value="P:endoplasmic reticulum to Golgi vesicle-mediated transport"/>
    <property type="evidence" value="ECO:0007669"/>
    <property type="project" value="TreeGrafter"/>
</dbReference>
<evidence type="ECO:0000313" key="27">
    <source>
        <dbReference type="EMBL" id="NWS47586.1"/>
    </source>
</evidence>
<feature type="domain" description="Centromere/kinetochore protein zw10 C-terminal" evidence="25">
    <location>
        <begin position="482"/>
        <end position="612"/>
    </location>
</feature>
<keyword evidence="13" id="KW-0931">ER-Golgi transport</keyword>
<evidence type="ECO:0000256" key="15">
    <source>
        <dbReference type="ARBA" id="ARBA00022990"/>
    </source>
</evidence>
<dbReference type="AlphaFoldDB" id="A0A7K5FRQ1"/>
<dbReference type="GO" id="GO:0005819">
    <property type="term" value="C:spindle"/>
    <property type="evidence" value="ECO:0007669"/>
    <property type="project" value="UniProtKB-SubCell"/>
</dbReference>
<dbReference type="InterPro" id="IPR046362">
    <property type="entry name" value="Zw10/DSL1_C_sf"/>
</dbReference>
<dbReference type="OrthoDB" id="534815at2759"/>
<name>A0A7K5FRQ1_PROAR</name>
<dbReference type="Pfam" id="PF20666">
    <property type="entry name" value="ZW10_C"/>
    <property type="match status" value="1"/>
</dbReference>
<dbReference type="Proteomes" id="UP000562415">
    <property type="component" value="Unassembled WGS sequence"/>
</dbReference>
<keyword evidence="14" id="KW-0653">Protein transport</keyword>
<dbReference type="PANTHER" id="PTHR12205">
    <property type="entry name" value="CENTROMERE/KINETOCHORE PROTEIN ZW10"/>
    <property type="match status" value="1"/>
</dbReference>
<evidence type="ECO:0000256" key="17">
    <source>
        <dbReference type="ARBA" id="ARBA00023136"/>
    </source>
</evidence>
<evidence type="ECO:0000256" key="7">
    <source>
        <dbReference type="ARBA" id="ARBA00022490"/>
    </source>
</evidence>
<evidence type="ECO:0000256" key="12">
    <source>
        <dbReference type="ARBA" id="ARBA00022838"/>
    </source>
</evidence>
<evidence type="ECO:0000259" key="24">
    <source>
        <dbReference type="Pfam" id="PF20665"/>
    </source>
</evidence>